<reference evidence="2 3" key="1">
    <citation type="submission" date="2020-02" db="EMBL/GenBank/DDBJ databases">
        <authorList>
            <person name="Ma Q."/>
            <person name="Huang Y."/>
            <person name="Song X."/>
            <person name="Pei D."/>
        </authorList>
    </citation>
    <scope>NUCLEOTIDE SEQUENCE [LARGE SCALE GENOMIC DNA]</scope>
    <source>
        <strain evidence="2">Sxm20200214</strain>
        <tissue evidence="2">Leaf</tissue>
    </source>
</reference>
<keyword evidence="1" id="KW-0175">Coiled coil</keyword>
<accession>A0A8X7R9Q9</accession>
<protein>
    <submittedName>
        <fullName evidence="2">Uncharacterized protein</fullName>
    </submittedName>
</protein>
<dbReference type="OrthoDB" id="10528553at2759"/>
<evidence type="ECO:0000313" key="3">
    <source>
        <dbReference type="Proteomes" id="UP000886595"/>
    </source>
</evidence>
<dbReference type="EMBL" id="JAAMPC010000011">
    <property type="protein sequence ID" value="KAG2282648.1"/>
    <property type="molecule type" value="Genomic_DNA"/>
</dbReference>
<proteinExistence type="predicted"/>
<comment type="caution">
    <text evidence="2">The sequence shown here is derived from an EMBL/GenBank/DDBJ whole genome shotgun (WGS) entry which is preliminary data.</text>
</comment>
<keyword evidence="3" id="KW-1185">Reference proteome</keyword>
<sequence>MEAFNEFTVSMEDRIRAFCNESEVEKGKTEVRRLTEELRVAKEETRKKMGEAMLLKDEWQRARRERVAFETKVDGEGLRSYCQLGRCSGLVGGGSRSSSSF</sequence>
<dbReference type="AlphaFoldDB" id="A0A8X7R9Q9"/>
<feature type="coiled-coil region" evidence="1">
    <location>
        <begin position="24"/>
        <end position="51"/>
    </location>
</feature>
<dbReference type="Proteomes" id="UP000886595">
    <property type="component" value="Unassembled WGS sequence"/>
</dbReference>
<gene>
    <name evidence="2" type="ORF">Bca52824_053868</name>
</gene>
<evidence type="ECO:0000256" key="1">
    <source>
        <dbReference type="SAM" id="Coils"/>
    </source>
</evidence>
<organism evidence="2 3">
    <name type="scientific">Brassica carinata</name>
    <name type="common">Ethiopian mustard</name>
    <name type="synonym">Abyssinian cabbage</name>
    <dbReference type="NCBI Taxonomy" id="52824"/>
    <lineage>
        <taxon>Eukaryota</taxon>
        <taxon>Viridiplantae</taxon>
        <taxon>Streptophyta</taxon>
        <taxon>Embryophyta</taxon>
        <taxon>Tracheophyta</taxon>
        <taxon>Spermatophyta</taxon>
        <taxon>Magnoliopsida</taxon>
        <taxon>eudicotyledons</taxon>
        <taxon>Gunneridae</taxon>
        <taxon>Pentapetalae</taxon>
        <taxon>rosids</taxon>
        <taxon>malvids</taxon>
        <taxon>Brassicales</taxon>
        <taxon>Brassicaceae</taxon>
        <taxon>Brassiceae</taxon>
        <taxon>Brassica</taxon>
    </lineage>
</organism>
<name>A0A8X7R9Q9_BRACI</name>
<evidence type="ECO:0000313" key="2">
    <source>
        <dbReference type="EMBL" id="KAG2282648.1"/>
    </source>
</evidence>